<comment type="caution">
    <text evidence="1">The sequence shown here is derived from an EMBL/GenBank/DDBJ whole genome shotgun (WGS) entry which is preliminary data.</text>
</comment>
<keyword evidence="2" id="KW-1185">Reference proteome</keyword>
<protein>
    <submittedName>
        <fullName evidence="1">Uncharacterized protein</fullName>
    </submittedName>
</protein>
<organism evidence="1 2">
    <name type="scientific">Cryoendolithus antarcticus</name>
    <dbReference type="NCBI Taxonomy" id="1507870"/>
    <lineage>
        <taxon>Eukaryota</taxon>
        <taxon>Fungi</taxon>
        <taxon>Dikarya</taxon>
        <taxon>Ascomycota</taxon>
        <taxon>Pezizomycotina</taxon>
        <taxon>Dothideomycetes</taxon>
        <taxon>Dothideomycetidae</taxon>
        <taxon>Cladosporiales</taxon>
        <taxon>Cladosporiaceae</taxon>
        <taxon>Cryoendolithus</taxon>
    </lineage>
</organism>
<reference evidence="2" key="1">
    <citation type="submission" date="2017-03" db="EMBL/GenBank/DDBJ databases">
        <title>Genomes of endolithic fungi from Antarctica.</title>
        <authorList>
            <person name="Coleine C."/>
            <person name="Masonjones S."/>
            <person name="Stajich J.E."/>
        </authorList>
    </citation>
    <scope>NUCLEOTIDE SEQUENCE [LARGE SCALE GENOMIC DNA]</scope>
    <source>
        <strain evidence="2">CCFEE 5527</strain>
    </source>
</reference>
<evidence type="ECO:0000313" key="1">
    <source>
        <dbReference type="EMBL" id="OQN97312.1"/>
    </source>
</evidence>
<accession>A0A1V8SDS9</accession>
<evidence type="ECO:0000313" key="2">
    <source>
        <dbReference type="Proteomes" id="UP000192596"/>
    </source>
</evidence>
<gene>
    <name evidence="1" type="ORF">B0A48_16376</name>
</gene>
<dbReference type="EMBL" id="NAJO01000055">
    <property type="protein sequence ID" value="OQN97312.1"/>
    <property type="molecule type" value="Genomic_DNA"/>
</dbReference>
<name>A0A1V8SDS9_9PEZI</name>
<proteinExistence type="predicted"/>
<dbReference type="InParanoid" id="A0A1V8SDS9"/>
<dbReference type="AlphaFoldDB" id="A0A1V8SDS9"/>
<sequence>MFSIMSVVSTIPATHKDTPSHYAFRADSNIDVIEPADLVPSVRLETCRSIAETVRELARDGQVFSEEDVTEVERWVKRLEL</sequence>
<dbReference type="Proteomes" id="UP000192596">
    <property type="component" value="Unassembled WGS sequence"/>
</dbReference>